<gene>
    <name evidence="2" type="ORF">CCAP1982_LOCUS665</name>
</gene>
<dbReference type="OrthoDB" id="6432502at2759"/>
<protein>
    <submittedName>
        <fullName evidence="2">(Mediterranean fruit fly) hypothetical protein</fullName>
    </submittedName>
</protein>
<dbReference type="EMBL" id="CAJHJT010000001">
    <property type="protein sequence ID" value="CAD6991754.1"/>
    <property type="molecule type" value="Genomic_DNA"/>
</dbReference>
<feature type="compositionally biased region" description="Acidic residues" evidence="1">
    <location>
        <begin position="215"/>
        <end position="229"/>
    </location>
</feature>
<evidence type="ECO:0000313" key="2">
    <source>
        <dbReference type="EMBL" id="CAD6991754.1"/>
    </source>
</evidence>
<evidence type="ECO:0000313" key="3">
    <source>
        <dbReference type="Proteomes" id="UP000606786"/>
    </source>
</evidence>
<proteinExistence type="predicted"/>
<sequence>MSVTLNFAFITAKLFIIFLREFAVVRSIIVERNLHAYYKLPTKPAPLASISKEYHILQCPFQNISVIPTPEKMEICTIVNTYREERDNGTTSRTIKNPLHTKVKYQMPRRHKEKHKKLSKSRKTRPYMIVLKPIRMGTGRSCAYTKALRQPQSSYHTEHFGIVKKDNSRTLPVHDTISPLEHKATDQKLLETSQTNVLAKLTPITENFEENTRDNDEEASEEQKDEQDDLIVSNSNQTSDEDYSGRTGDVENEEDREAPKDSVLKYLGAKSAIEKLSKRLSNSRSVGRMLPGEQAEKFFAEHNDFQRGEKVKGFQNYYHRDEIFNDHIFYDDLQQHGHYNDRGRSLLNY</sequence>
<accession>A0A811TY34</accession>
<comment type="caution">
    <text evidence="2">The sequence shown here is derived from an EMBL/GenBank/DDBJ whole genome shotgun (WGS) entry which is preliminary data.</text>
</comment>
<dbReference type="AlphaFoldDB" id="A0A811TY34"/>
<name>A0A811TY34_CERCA</name>
<reference evidence="2" key="1">
    <citation type="submission" date="2020-11" db="EMBL/GenBank/DDBJ databases">
        <authorList>
            <person name="Whitehead M."/>
        </authorList>
    </citation>
    <scope>NUCLEOTIDE SEQUENCE</scope>
    <source>
        <strain evidence="2">EGII</strain>
    </source>
</reference>
<dbReference type="Proteomes" id="UP000606786">
    <property type="component" value="Unassembled WGS sequence"/>
</dbReference>
<evidence type="ECO:0000256" key="1">
    <source>
        <dbReference type="SAM" id="MobiDB-lite"/>
    </source>
</evidence>
<keyword evidence="3" id="KW-1185">Reference proteome</keyword>
<feature type="region of interest" description="Disordered" evidence="1">
    <location>
        <begin position="200"/>
        <end position="262"/>
    </location>
</feature>
<organism evidence="2 3">
    <name type="scientific">Ceratitis capitata</name>
    <name type="common">Mediterranean fruit fly</name>
    <name type="synonym">Tephritis capitata</name>
    <dbReference type="NCBI Taxonomy" id="7213"/>
    <lineage>
        <taxon>Eukaryota</taxon>
        <taxon>Metazoa</taxon>
        <taxon>Ecdysozoa</taxon>
        <taxon>Arthropoda</taxon>
        <taxon>Hexapoda</taxon>
        <taxon>Insecta</taxon>
        <taxon>Pterygota</taxon>
        <taxon>Neoptera</taxon>
        <taxon>Endopterygota</taxon>
        <taxon>Diptera</taxon>
        <taxon>Brachycera</taxon>
        <taxon>Muscomorpha</taxon>
        <taxon>Tephritoidea</taxon>
        <taxon>Tephritidae</taxon>
        <taxon>Ceratitis</taxon>
        <taxon>Ceratitis</taxon>
    </lineage>
</organism>